<accession>A0A382BNN3</accession>
<dbReference type="AlphaFoldDB" id="A0A382BNN3"/>
<dbReference type="GO" id="GO:0006308">
    <property type="term" value="P:DNA catabolic process"/>
    <property type="evidence" value="ECO:0007669"/>
    <property type="project" value="InterPro"/>
</dbReference>
<organism evidence="2">
    <name type="scientific">marine metagenome</name>
    <dbReference type="NCBI Taxonomy" id="408172"/>
    <lineage>
        <taxon>unclassified sequences</taxon>
        <taxon>metagenomes</taxon>
        <taxon>ecological metagenomes</taxon>
    </lineage>
</organism>
<evidence type="ECO:0000313" key="2">
    <source>
        <dbReference type="EMBL" id="SVB15284.1"/>
    </source>
</evidence>
<sequence>MTPTIQSVSEFARSVRDLLEESYPEVWIQGEISNLAAPPSGHMYFSLK</sequence>
<feature type="non-terminal residue" evidence="2">
    <location>
        <position position="48"/>
    </location>
</feature>
<proteinExistence type="predicted"/>
<evidence type="ECO:0000259" key="1">
    <source>
        <dbReference type="Pfam" id="PF13742"/>
    </source>
</evidence>
<reference evidence="2" key="1">
    <citation type="submission" date="2018-05" db="EMBL/GenBank/DDBJ databases">
        <authorList>
            <person name="Lanie J.A."/>
            <person name="Ng W.-L."/>
            <person name="Kazmierczak K.M."/>
            <person name="Andrzejewski T.M."/>
            <person name="Davidsen T.M."/>
            <person name="Wayne K.J."/>
            <person name="Tettelin H."/>
            <person name="Glass J.I."/>
            <person name="Rusch D."/>
            <person name="Podicherti R."/>
            <person name="Tsui H.-C.T."/>
            <person name="Winkler M.E."/>
        </authorList>
    </citation>
    <scope>NUCLEOTIDE SEQUENCE</scope>
</reference>
<dbReference type="Pfam" id="PF13742">
    <property type="entry name" value="tRNA_anti_2"/>
    <property type="match status" value="1"/>
</dbReference>
<dbReference type="PANTHER" id="PTHR30008">
    <property type="entry name" value="EXODEOXYRIBONUCLEASE 7 LARGE SUBUNIT"/>
    <property type="match status" value="1"/>
</dbReference>
<dbReference type="InterPro" id="IPR003753">
    <property type="entry name" value="Exonuc_VII_L"/>
</dbReference>
<dbReference type="GO" id="GO:0009318">
    <property type="term" value="C:exodeoxyribonuclease VII complex"/>
    <property type="evidence" value="ECO:0007669"/>
    <property type="project" value="InterPro"/>
</dbReference>
<dbReference type="GO" id="GO:0008855">
    <property type="term" value="F:exodeoxyribonuclease VII activity"/>
    <property type="evidence" value="ECO:0007669"/>
    <property type="project" value="InterPro"/>
</dbReference>
<name>A0A382BNN3_9ZZZZ</name>
<gene>
    <name evidence="2" type="ORF">METZ01_LOCUS168138</name>
</gene>
<protein>
    <recommendedName>
        <fullName evidence="1">OB-fold nucleic acid binding domain-containing protein</fullName>
    </recommendedName>
</protein>
<dbReference type="GO" id="GO:0003676">
    <property type="term" value="F:nucleic acid binding"/>
    <property type="evidence" value="ECO:0007669"/>
    <property type="project" value="InterPro"/>
</dbReference>
<dbReference type="InterPro" id="IPR025824">
    <property type="entry name" value="OB-fold_nuc-bd_dom"/>
</dbReference>
<feature type="domain" description="OB-fold nucleic acid binding" evidence="1">
    <location>
        <begin position="7"/>
        <end position="48"/>
    </location>
</feature>
<dbReference type="EMBL" id="UINC01030612">
    <property type="protein sequence ID" value="SVB15284.1"/>
    <property type="molecule type" value="Genomic_DNA"/>
</dbReference>
<dbReference type="PANTHER" id="PTHR30008:SF0">
    <property type="entry name" value="EXODEOXYRIBONUCLEASE 7 LARGE SUBUNIT"/>
    <property type="match status" value="1"/>
</dbReference>